<dbReference type="AlphaFoldDB" id="A0A972NYR5"/>
<dbReference type="SMART" id="SM00382">
    <property type="entry name" value="AAA"/>
    <property type="match status" value="1"/>
</dbReference>
<dbReference type="RefSeq" id="WP_172178745.1">
    <property type="nucleotide sequence ID" value="NZ_WOEZ01000310.1"/>
</dbReference>
<evidence type="ECO:0000259" key="1">
    <source>
        <dbReference type="SMART" id="SM00382"/>
    </source>
</evidence>
<dbReference type="GO" id="GO:0016887">
    <property type="term" value="F:ATP hydrolysis activity"/>
    <property type="evidence" value="ECO:0007669"/>
    <property type="project" value="InterPro"/>
</dbReference>
<dbReference type="EMBL" id="WOEZ01000310">
    <property type="protein sequence ID" value="NPT62301.1"/>
    <property type="molecule type" value="Genomic_DNA"/>
</dbReference>
<dbReference type="InterPro" id="IPR051396">
    <property type="entry name" value="Bact_Antivir_Def_Nuclease"/>
</dbReference>
<name>A0A972NYR5_9BURK</name>
<dbReference type="InterPro" id="IPR003593">
    <property type="entry name" value="AAA+_ATPase"/>
</dbReference>
<keyword evidence="3" id="KW-1185">Reference proteome</keyword>
<dbReference type="Gene3D" id="3.40.50.300">
    <property type="entry name" value="P-loop containing nucleotide triphosphate hydrolases"/>
    <property type="match status" value="1"/>
</dbReference>
<gene>
    <name evidence="2" type="ORF">GNZ13_49305</name>
</gene>
<evidence type="ECO:0000313" key="3">
    <source>
        <dbReference type="Proteomes" id="UP000655523"/>
    </source>
</evidence>
<reference evidence="2 3" key="1">
    <citation type="submission" date="2019-11" db="EMBL/GenBank/DDBJ databases">
        <title>Metabolism of dissolved organic matter in forest soils.</title>
        <authorList>
            <person name="Cyle K.T."/>
            <person name="Wilhelm R.C."/>
            <person name="Martinez C.E."/>
        </authorList>
    </citation>
    <scope>NUCLEOTIDE SEQUENCE [LARGE SCALE GENOMIC DNA]</scope>
    <source>
        <strain evidence="2 3">5N</strain>
    </source>
</reference>
<accession>A0A972NYR5</accession>
<sequence length="479" mass="54636">MENLTDHDDASTLKIARIELHGLFGLYTHMVQLHVSDRVTIIHGPNGVGKTVLLRLIEGLFRGRYLLLWKTVYRSFSVTFTNGTCITVERLQQPRLIETPGELQPEDIVLRLSYADERPHIWRNEPTELASLAQRVNAEVPWISRVGPDAWEDDRTGVRYSSSELIAQFGDILPERLRDLVFREPEWLARLRQKVTVHLVETQRLLRTPDFDEARYNRRGREVVLASTVKSYARALHRLIADNLALYGKQSQSLDQTFPQRMLDPTLGSLEVGELKTRMSKLDEKRRELKRIGLIEDDLPSPFNIDALDSVNPTQLTVMTLYVQDTAAKLGTLEDLARRVILLLDNINKKFKHKSIDVNRNTGLVAYDRAGDNLDLDALSSGEQHEIVLMYDLLFRVKPNTLVLIDEPELSLHVTWQKAFLRDLLGIVAAANFDVILATHSPFVVGDRTDLAIALVPDLDHDFVTEPQDELFDSENKTN</sequence>
<dbReference type="Pfam" id="PF13304">
    <property type="entry name" value="AAA_21"/>
    <property type="match status" value="1"/>
</dbReference>
<dbReference type="SUPFAM" id="SSF52540">
    <property type="entry name" value="P-loop containing nucleoside triphosphate hydrolases"/>
    <property type="match status" value="1"/>
</dbReference>
<dbReference type="InterPro" id="IPR003959">
    <property type="entry name" value="ATPase_AAA_core"/>
</dbReference>
<organism evidence="2 3">
    <name type="scientific">Paraburkholderia elongata</name>
    <dbReference type="NCBI Taxonomy" id="2675747"/>
    <lineage>
        <taxon>Bacteria</taxon>
        <taxon>Pseudomonadati</taxon>
        <taxon>Pseudomonadota</taxon>
        <taxon>Betaproteobacteria</taxon>
        <taxon>Burkholderiales</taxon>
        <taxon>Burkholderiaceae</taxon>
        <taxon>Paraburkholderia</taxon>
    </lineage>
</organism>
<dbReference type="Proteomes" id="UP000655523">
    <property type="component" value="Unassembled WGS sequence"/>
</dbReference>
<comment type="caution">
    <text evidence="2">The sequence shown here is derived from an EMBL/GenBank/DDBJ whole genome shotgun (WGS) entry which is preliminary data.</text>
</comment>
<proteinExistence type="predicted"/>
<dbReference type="PANTHER" id="PTHR43581:SF2">
    <property type="entry name" value="EXCINUCLEASE ATPASE SUBUNIT"/>
    <property type="match status" value="1"/>
</dbReference>
<feature type="domain" description="AAA+ ATPase" evidence="1">
    <location>
        <begin position="36"/>
        <end position="459"/>
    </location>
</feature>
<protein>
    <submittedName>
        <fullName evidence="2">AAA family ATPase</fullName>
    </submittedName>
</protein>
<dbReference type="GO" id="GO:0005524">
    <property type="term" value="F:ATP binding"/>
    <property type="evidence" value="ECO:0007669"/>
    <property type="project" value="InterPro"/>
</dbReference>
<evidence type="ECO:0000313" key="2">
    <source>
        <dbReference type="EMBL" id="NPT62301.1"/>
    </source>
</evidence>
<dbReference type="InterPro" id="IPR027417">
    <property type="entry name" value="P-loop_NTPase"/>
</dbReference>
<dbReference type="PANTHER" id="PTHR43581">
    <property type="entry name" value="ATP/GTP PHOSPHATASE"/>
    <property type="match status" value="1"/>
</dbReference>